<dbReference type="Pfam" id="PF12763">
    <property type="entry name" value="EH"/>
    <property type="match status" value="2"/>
</dbReference>
<accession>A0AAD5CAR0</accession>
<feature type="non-terminal residue" evidence="5">
    <location>
        <position position="501"/>
    </location>
</feature>
<dbReference type="InterPro" id="IPR002048">
    <property type="entry name" value="EF_hand_dom"/>
</dbReference>
<dbReference type="InterPro" id="IPR018247">
    <property type="entry name" value="EF_Hand_1_Ca_BS"/>
</dbReference>
<feature type="domain" description="EH" evidence="3">
    <location>
        <begin position="7"/>
        <end position="97"/>
    </location>
</feature>
<dbReference type="PROSITE" id="PS00018">
    <property type="entry name" value="EF_HAND_1"/>
    <property type="match status" value="1"/>
</dbReference>
<dbReference type="EMBL" id="JAMZMK010008822">
    <property type="protein sequence ID" value="KAI7738377.1"/>
    <property type="molecule type" value="Genomic_DNA"/>
</dbReference>
<evidence type="ECO:0000256" key="1">
    <source>
        <dbReference type="ARBA" id="ARBA00022837"/>
    </source>
</evidence>
<dbReference type="PANTHER" id="PTHR11216:SF161">
    <property type="entry name" value="CALCIUM-BINDING EF HAND FAMILY PROTEIN"/>
    <property type="match status" value="1"/>
</dbReference>
<dbReference type="PANTHER" id="PTHR11216">
    <property type="entry name" value="EH DOMAIN"/>
    <property type="match status" value="1"/>
</dbReference>
<dbReference type="PROSITE" id="PS50031">
    <property type="entry name" value="EH"/>
    <property type="match status" value="2"/>
</dbReference>
<dbReference type="Proteomes" id="UP001206925">
    <property type="component" value="Unassembled WGS sequence"/>
</dbReference>
<dbReference type="GO" id="GO:0006897">
    <property type="term" value="P:endocytosis"/>
    <property type="evidence" value="ECO:0007669"/>
    <property type="project" value="TreeGrafter"/>
</dbReference>
<dbReference type="InterPro" id="IPR000261">
    <property type="entry name" value="EH_dom"/>
</dbReference>
<evidence type="ECO:0000259" key="3">
    <source>
        <dbReference type="PROSITE" id="PS50031"/>
    </source>
</evidence>
<evidence type="ECO:0000256" key="2">
    <source>
        <dbReference type="SAM" id="MobiDB-lite"/>
    </source>
</evidence>
<proteinExistence type="predicted"/>
<feature type="region of interest" description="Disordered" evidence="2">
    <location>
        <begin position="441"/>
        <end position="501"/>
    </location>
</feature>
<dbReference type="GO" id="GO:0005509">
    <property type="term" value="F:calcium ion binding"/>
    <property type="evidence" value="ECO:0007669"/>
    <property type="project" value="InterPro"/>
</dbReference>
<protein>
    <submittedName>
        <fullName evidence="5">Uncharacterized protein</fullName>
    </submittedName>
</protein>
<reference evidence="5" key="1">
    <citation type="submission" date="2022-06" db="EMBL/GenBank/DDBJ databases">
        <title>Uncovering the hologenomic basis of an extraordinary plant invasion.</title>
        <authorList>
            <person name="Bieker V.C."/>
            <person name="Martin M.D."/>
            <person name="Gilbert T."/>
            <person name="Hodgins K."/>
            <person name="Battlay P."/>
            <person name="Petersen B."/>
            <person name="Wilson J."/>
        </authorList>
    </citation>
    <scope>NUCLEOTIDE SEQUENCE</scope>
    <source>
        <strain evidence="5">AA19_3_7</strain>
        <tissue evidence="5">Leaf</tissue>
    </source>
</reference>
<evidence type="ECO:0000313" key="5">
    <source>
        <dbReference type="EMBL" id="KAI7738377.1"/>
    </source>
</evidence>
<dbReference type="CDD" id="cd00052">
    <property type="entry name" value="EH"/>
    <property type="match status" value="2"/>
</dbReference>
<dbReference type="PROSITE" id="PS50222">
    <property type="entry name" value="EF_HAND_2"/>
    <property type="match status" value="2"/>
</dbReference>
<feature type="compositionally biased region" description="Polar residues" evidence="2">
    <location>
        <begin position="480"/>
        <end position="494"/>
    </location>
</feature>
<dbReference type="GO" id="GO:0005737">
    <property type="term" value="C:cytoplasm"/>
    <property type="evidence" value="ECO:0007669"/>
    <property type="project" value="TreeGrafter"/>
</dbReference>
<sequence length="501" mass="54418">MATDSSNINKFEFYFRRADLDQDGRISGTEAVSFFKASALPTPLLSQIWTLVDRNQTGYLGRAEFYNYLKLVTVVQSRRDLTPQMVNDALYGPNSAQIPAPQINLGALAPVSQSSLNAGPSALQTRGSAPVASHSVGMNGPQGYLSQQTQGMRPRVPPLPNATIQPQHGESRGPPGGHAVAGPRPSTSSLFNDWLNETTGGLSSKPNGHNFAASGSGAKYSSTSVAGTSNFQAPMSSSPGLNVLSSNGSVPAGTQFPIKPIESYQMNVSQPPTAGQNQKMQSALKYNQQTPVQSFSTAPVRAESVYSSQSSEPWPKMTQLNVQKYTKVFVDVDTDKDGKIMREQTHTLFLSWKLPIDIINQVWDLSDQDKDSMLSLGEFCIAVYLMERYREGRPLPRVLPAGLFDGMPLTPSGQPPAAYGAPVWRPEPGVQQGHRFIAQGQVSHAAARPPRPVPVPIDEDVQPKHQKPRVPVLEKHLVDQLSTEEQNSLNSKFQEATEADK</sequence>
<feature type="domain" description="EH" evidence="3">
    <location>
        <begin position="321"/>
        <end position="410"/>
    </location>
</feature>
<evidence type="ECO:0000313" key="6">
    <source>
        <dbReference type="Proteomes" id="UP001206925"/>
    </source>
</evidence>
<dbReference type="GO" id="GO:0005886">
    <property type="term" value="C:plasma membrane"/>
    <property type="evidence" value="ECO:0007669"/>
    <property type="project" value="TreeGrafter"/>
</dbReference>
<name>A0AAD5CAR0_AMBAR</name>
<keyword evidence="1" id="KW-0106">Calcium</keyword>
<feature type="domain" description="EF-hand" evidence="4">
    <location>
        <begin position="6"/>
        <end position="41"/>
    </location>
</feature>
<dbReference type="SMART" id="SM00027">
    <property type="entry name" value="EH"/>
    <property type="match status" value="2"/>
</dbReference>
<dbReference type="GO" id="GO:0016197">
    <property type="term" value="P:endosomal transport"/>
    <property type="evidence" value="ECO:0007669"/>
    <property type="project" value="TreeGrafter"/>
</dbReference>
<dbReference type="Gene3D" id="1.10.238.10">
    <property type="entry name" value="EF-hand"/>
    <property type="match status" value="2"/>
</dbReference>
<dbReference type="SMART" id="SM00054">
    <property type="entry name" value="EFh"/>
    <property type="match status" value="3"/>
</dbReference>
<evidence type="ECO:0000259" key="4">
    <source>
        <dbReference type="PROSITE" id="PS50222"/>
    </source>
</evidence>
<keyword evidence="6" id="KW-1185">Reference proteome</keyword>
<dbReference type="InterPro" id="IPR011992">
    <property type="entry name" value="EF-hand-dom_pair"/>
</dbReference>
<comment type="caution">
    <text evidence="5">The sequence shown here is derived from an EMBL/GenBank/DDBJ whole genome shotgun (WGS) entry which is preliminary data.</text>
</comment>
<organism evidence="5 6">
    <name type="scientific">Ambrosia artemisiifolia</name>
    <name type="common">Common ragweed</name>
    <dbReference type="NCBI Taxonomy" id="4212"/>
    <lineage>
        <taxon>Eukaryota</taxon>
        <taxon>Viridiplantae</taxon>
        <taxon>Streptophyta</taxon>
        <taxon>Embryophyta</taxon>
        <taxon>Tracheophyta</taxon>
        <taxon>Spermatophyta</taxon>
        <taxon>Magnoliopsida</taxon>
        <taxon>eudicotyledons</taxon>
        <taxon>Gunneridae</taxon>
        <taxon>Pentapetalae</taxon>
        <taxon>asterids</taxon>
        <taxon>campanulids</taxon>
        <taxon>Asterales</taxon>
        <taxon>Asteraceae</taxon>
        <taxon>Asteroideae</taxon>
        <taxon>Heliantheae alliance</taxon>
        <taxon>Heliantheae</taxon>
        <taxon>Ambrosia</taxon>
    </lineage>
</organism>
<gene>
    <name evidence="5" type="ORF">M8C21_008440</name>
</gene>
<dbReference type="AlphaFoldDB" id="A0AAD5CAR0"/>
<feature type="region of interest" description="Disordered" evidence="2">
    <location>
        <begin position="119"/>
        <end position="190"/>
    </location>
</feature>
<dbReference type="GO" id="GO:0005634">
    <property type="term" value="C:nucleus"/>
    <property type="evidence" value="ECO:0007669"/>
    <property type="project" value="TreeGrafter"/>
</dbReference>
<dbReference type="SUPFAM" id="SSF47473">
    <property type="entry name" value="EF-hand"/>
    <property type="match status" value="1"/>
</dbReference>
<feature type="domain" description="EF-hand" evidence="4">
    <location>
        <begin position="354"/>
        <end position="389"/>
    </location>
</feature>